<name>A0A1H9T393_9ACTN</name>
<protein>
    <recommendedName>
        <fullName evidence="3">Pyrimidine dimer DNA glycosylase /DNA-(Apurinic or apyrimidinic site) lyase</fullName>
    </recommendedName>
</protein>
<proteinExistence type="predicted"/>
<organism evidence="1 2">
    <name type="scientific">Propionibacterium cyclohexanicum</name>
    <dbReference type="NCBI Taxonomy" id="64702"/>
    <lineage>
        <taxon>Bacteria</taxon>
        <taxon>Bacillati</taxon>
        <taxon>Actinomycetota</taxon>
        <taxon>Actinomycetes</taxon>
        <taxon>Propionibacteriales</taxon>
        <taxon>Propionibacteriaceae</taxon>
        <taxon>Propionibacterium</taxon>
    </lineage>
</organism>
<evidence type="ECO:0000313" key="2">
    <source>
        <dbReference type="Proteomes" id="UP000198815"/>
    </source>
</evidence>
<evidence type="ECO:0000313" key="1">
    <source>
        <dbReference type="EMBL" id="SER91596.1"/>
    </source>
</evidence>
<dbReference type="AlphaFoldDB" id="A0A1H9T393"/>
<sequence length="146" mass="16105">MWSLHPQYLDRQGLLGCWRESLLAQAVLAGRTKGYRAHPQLQRFSAQAEPLVALAAYLAGLADEGDRRGYHLDRTRIIESPPGSVGFMTVTREQLLFEAGHLRAKLIERSPGAAAAFAGLDEHQIEPHPSFRIVEGPIAPWERAAG</sequence>
<dbReference type="Pfam" id="PF03013">
    <property type="entry name" value="Pyr_excise"/>
    <property type="match status" value="1"/>
</dbReference>
<dbReference type="EMBL" id="FOGZ01000018">
    <property type="protein sequence ID" value="SER91596.1"/>
    <property type="molecule type" value="Genomic_DNA"/>
</dbReference>
<keyword evidence="2" id="KW-1185">Reference proteome</keyword>
<evidence type="ECO:0008006" key="3">
    <source>
        <dbReference type="Google" id="ProtNLM"/>
    </source>
</evidence>
<dbReference type="InterPro" id="IPR004260">
    <property type="entry name" value="Pyr-dimer_DNA_glycosylase"/>
</dbReference>
<dbReference type="STRING" id="64702.SAMN05443377_11827"/>
<gene>
    <name evidence="1" type="ORF">SAMN05443377_11827</name>
</gene>
<dbReference type="Proteomes" id="UP000198815">
    <property type="component" value="Unassembled WGS sequence"/>
</dbReference>
<reference evidence="1 2" key="1">
    <citation type="submission" date="2016-10" db="EMBL/GenBank/DDBJ databases">
        <authorList>
            <person name="de Groot N.N."/>
        </authorList>
    </citation>
    <scope>NUCLEOTIDE SEQUENCE [LARGE SCALE GENOMIC DNA]</scope>
    <source>
        <strain evidence="1 2">DSM 16859</strain>
    </source>
</reference>
<accession>A0A1H9T393</accession>